<dbReference type="RefSeq" id="WP_165241526.1">
    <property type="nucleotide sequence ID" value="NZ_JAAKZV010000175.1"/>
</dbReference>
<evidence type="ECO:0000313" key="6">
    <source>
        <dbReference type="EMBL" id="NGN67994.1"/>
    </source>
</evidence>
<dbReference type="GO" id="GO:0003700">
    <property type="term" value="F:DNA-binding transcription factor activity"/>
    <property type="evidence" value="ECO:0007669"/>
    <property type="project" value="TreeGrafter"/>
</dbReference>
<dbReference type="PANTHER" id="PTHR30055">
    <property type="entry name" value="HTH-TYPE TRANSCRIPTIONAL REGULATOR RUTR"/>
    <property type="match status" value="1"/>
</dbReference>
<evidence type="ECO:0000256" key="3">
    <source>
        <dbReference type="ARBA" id="ARBA00023163"/>
    </source>
</evidence>
<feature type="DNA-binding region" description="H-T-H motif" evidence="4">
    <location>
        <begin position="39"/>
        <end position="58"/>
    </location>
</feature>
<name>A0A6G4U737_9ACTN</name>
<keyword evidence="2 4" id="KW-0238">DNA-binding</keyword>
<dbReference type="SUPFAM" id="SSF46689">
    <property type="entry name" value="Homeodomain-like"/>
    <property type="match status" value="1"/>
</dbReference>
<keyword evidence="3" id="KW-0804">Transcription</keyword>
<feature type="domain" description="HTH tetR-type" evidence="5">
    <location>
        <begin position="16"/>
        <end position="76"/>
    </location>
</feature>
<dbReference type="PROSITE" id="PS50977">
    <property type="entry name" value="HTH_TETR_2"/>
    <property type="match status" value="1"/>
</dbReference>
<dbReference type="PROSITE" id="PS01081">
    <property type="entry name" value="HTH_TETR_1"/>
    <property type="match status" value="1"/>
</dbReference>
<dbReference type="Proteomes" id="UP000481583">
    <property type="component" value="Unassembled WGS sequence"/>
</dbReference>
<organism evidence="6 7">
    <name type="scientific">Streptomyces coryli</name>
    <dbReference type="NCBI Taxonomy" id="1128680"/>
    <lineage>
        <taxon>Bacteria</taxon>
        <taxon>Bacillati</taxon>
        <taxon>Actinomycetota</taxon>
        <taxon>Actinomycetes</taxon>
        <taxon>Kitasatosporales</taxon>
        <taxon>Streptomycetaceae</taxon>
        <taxon>Streptomyces</taxon>
    </lineage>
</organism>
<dbReference type="PANTHER" id="PTHR30055:SF234">
    <property type="entry name" value="HTH-TYPE TRANSCRIPTIONAL REGULATOR BETI"/>
    <property type="match status" value="1"/>
</dbReference>
<sequence>MATRVRARPTQRERADHTIEDLLRAARELFARGGYGATSLDAVCEAAHVTKGALYHHFTGKQHLFRAVYEREQERLNRVVADAYVACERPDSWDAVYVGAEAFLTAALDPDVQRISLLDAPGALGWEAMRELSTDCLGMMREGIRRAAASGEVTPHSEQALAHILYGALCETAMAVARADDQPAALQDSLAELRSLFTALAARGGSAA</sequence>
<dbReference type="InterPro" id="IPR023772">
    <property type="entry name" value="DNA-bd_HTH_TetR-type_CS"/>
</dbReference>
<keyword evidence="1" id="KW-0805">Transcription regulation</keyword>
<dbReference type="EMBL" id="JAAKZV010000175">
    <property type="protein sequence ID" value="NGN67994.1"/>
    <property type="molecule type" value="Genomic_DNA"/>
</dbReference>
<dbReference type="InterPro" id="IPR001647">
    <property type="entry name" value="HTH_TetR"/>
</dbReference>
<evidence type="ECO:0000313" key="7">
    <source>
        <dbReference type="Proteomes" id="UP000481583"/>
    </source>
</evidence>
<protein>
    <submittedName>
        <fullName evidence="6">TetR/AcrR family transcriptional regulator</fullName>
    </submittedName>
</protein>
<gene>
    <name evidence="6" type="ORF">G5C51_29355</name>
</gene>
<reference evidence="6 7" key="1">
    <citation type="submission" date="2020-02" db="EMBL/GenBank/DDBJ databases">
        <title>Whole-genome analyses of novel actinobacteria.</title>
        <authorList>
            <person name="Sahin N."/>
        </authorList>
    </citation>
    <scope>NUCLEOTIDE SEQUENCE [LARGE SCALE GENOMIC DNA]</scope>
    <source>
        <strain evidence="6 7">A7024</strain>
    </source>
</reference>
<dbReference type="Gene3D" id="1.10.357.10">
    <property type="entry name" value="Tetracycline Repressor, domain 2"/>
    <property type="match status" value="1"/>
</dbReference>
<proteinExistence type="predicted"/>
<dbReference type="InterPro" id="IPR050109">
    <property type="entry name" value="HTH-type_TetR-like_transc_reg"/>
</dbReference>
<evidence type="ECO:0000259" key="5">
    <source>
        <dbReference type="PROSITE" id="PS50977"/>
    </source>
</evidence>
<dbReference type="Pfam" id="PF21351">
    <property type="entry name" value="TetR_C_41"/>
    <property type="match status" value="1"/>
</dbReference>
<dbReference type="Pfam" id="PF00440">
    <property type="entry name" value="TetR_N"/>
    <property type="match status" value="1"/>
</dbReference>
<evidence type="ECO:0000256" key="2">
    <source>
        <dbReference type="ARBA" id="ARBA00023125"/>
    </source>
</evidence>
<accession>A0A6G4U737</accession>
<evidence type="ECO:0000256" key="4">
    <source>
        <dbReference type="PROSITE-ProRule" id="PRU00335"/>
    </source>
</evidence>
<dbReference type="GO" id="GO:0000976">
    <property type="term" value="F:transcription cis-regulatory region binding"/>
    <property type="evidence" value="ECO:0007669"/>
    <property type="project" value="TreeGrafter"/>
</dbReference>
<dbReference type="InterPro" id="IPR009057">
    <property type="entry name" value="Homeodomain-like_sf"/>
</dbReference>
<dbReference type="PRINTS" id="PR00455">
    <property type="entry name" value="HTHTETR"/>
</dbReference>
<evidence type="ECO:0000256" key="1">
    <source>
        <dbReference type="ARBA" id="ARBA00023015"/>
    </source>
</evidence>
<dbReference type="InterPro" id="IPR049484">
    <property type="entry name" value="Rv0078-like_C"/>
</dbReference>
<dbReference type="AlphaFoldDB" id="A0A6G4U737"/>
<comment type="caution">
    <text evidence="6">The sequence shown here is derived from an EMBL/GenBank/DDBJ whole genome shotgun (WGS) entry which is preliminary data.</text>
</comment>
<keyword evidence="7" id="KW-1185">Reference proteome</keyword>